<evidence type="ECO:0000256" key="4">
    <source>
        <dbReference type="ARBA" id="ARBA00022723"/>
    </source>
</evidence>
<evidence type="ECO:0000256" key="2">
    <source>
        <dbReference type="ARBA" id="ARBA00009928"/>
    </source>
</evidence>
<evidence type="ECO:0000313" key="13">
    <source>
        <dbReference type="Proteomes" id="UP000567179"/>
    </source>
</evidence>
<comment type="cofactor">
    <cofactor evidence="1">
        <name>Cu(2+)</name>
        <dbReference type="ChEBI" id="CHEBI:29036"/>
    </cofactor>
</comment>
<dbReference type="SUPFAM" id="SSF48056">
    <property type="entry name" value="Di-copper centre-containing domain"/>
    <property type="match status" value="1"/>
</dbReference>
<dbReference type="GO" id="GO:0042438">
    <property type="term" value="P:melanin biosynthetic process"/>
    <property type="evidence" value="ECO:0007669"/>
    <property type="project" value="UniProtKB-KW"/>
</dbReference>
<evidence type="ECO:0000313" key="12">
    <source>
        <dbReference type="EMBL" id="KAF5316747.1"/>
    </source>
</evidence>
<dbReference type="OrthoDB" id="6132182at2759"/>
<dbReference type="InterPro" id="IPR050316">
    <property type="entry name" value="Tyrosinase/Hemocyanin"/>
</dbReference>
<comment type="catalytic activity">
    <reaction evidence="9">
        <text>2 L-dopa + O2 = 2 L-dopaquinone + 2 H2O</text>
        <dbReference type="Rhea" id="RHEA:34287"/>
        <dbReference type="ChEBI" id="CHEBI:15377"/>
        <dbReference type="ChEBI" id="CHEBI:15379"/>
        <dbReference type="ChEBI" id="CHEBI:57504"/>
        <dbReference type="ChEBI" id="CHEBI:57924"/>
        <dbReference type="EC" id="1.14.18.1"/>
    </reaction>
</comment>
<evidence type="ECO:0000256" key="5">
    <source>
        <dbReference type="ARBA" id="ARBA00023002"/>
    </source>
</evidence>
<dbReference type="GO" id="GO:0004503">
    <property type="term" value="F:tyrosinase activity"/>
    <property type="evidence" value="ECO:0007669"/>
    <property type="project" value="UniProtKB-EC"/>
</dbReference>
<evidence type="ECO:0000256" key="7">
    <source>
        <dbReference type="ARBA" id="ARBA00023033"/>
    </source>
</evidence>
<dbReference type="Proteomes" id="UP000567179">
    <property type="component" value="Unassembled WGS sequence"/>
</dbReference>
<dbReference type="InterPro" id="IPR008922">
    <property type="entry name" value="Di-copper_centre_dom_sf"/>
</dbReference>
<comment type="similarity">
    <text evidence="2">Belongs to the tyrosinase family.</text>
</comment>
<keyword evidence="6" id="KW-0186">Copper</keyword>
<evidence type="ECO:0000256" key="1">
    <source>
        <dbReference type="ARBA" id="ARBA00001973"/>
    </source>
</evidence>
<dbReference type="Gene3D" id="2.60.310.20">
    <property type="match status" value="1"/>
</dbReference>
<proteinExistence type="inferred from homology"/>
<dbReference type="EC" id="1.14.18.1" evidence="3"/>
<dbReference type="AlphaFoldDB" id="A0A8H5B6S5"/>
<dbReference type="PANTHER" id="PTHR11474:SF76">
    <property type="entry name" value="SHKT DOMAIN-CONTAINING PROTEIN"/>
    <property type="match status" value="1"/>
</dbReference>
<protein>
    <recommendedName>
        <fullName evidence="3">tyrosinase</fullName>
        <ecNumber evidence="3">1.14.18.1</ecNumber>
    </recommendedName>
</protein>
<dbReference type="EMBL" id="JAACJJ010000042">
    <property type="protein sequence ID" value="KAF5316747.1"/>
    <property type="molecule type" value="Genomic_DNA"/>
</dbReference>
<sequence>MSTTYYPIVGVHTGLGPGPEIPSRVEADEFFDSPKYLTQRHLFYLAMAHFQNMNHDEKTSYFQIAGIHGLPHLPWDAPGVYHKQYCEHHTIMFGSWHRPYLALVEQRLHEIMVNEIIPEFKAEDQPALKDAAAHFRLPYWDWAQQKKRIVKGEEKLVYDVPLIVKGTTVKVPNRNGGMDDIPNPLNSFIAKGPMGEYGITSLQLSGDDQRYEAAPFDRARATSRNAPDPTQDPKVFRDFVTKGLQNNNMVSDNLMAPEWSWDDQNPNIPQHLSLKQTVTRLLSKNYYSSFAEFVTTIFKDDQDAKLFLSLEAIHNNIHGFTGGAYGHMGHVPVAAFDPIFWLHHANVDRLMAIWQALNKDAWWKSFDVLNRAGKVIKTVTPQDDLAPFRRNEKGEYHNADTSRYTTTFGYVYPETQSWKYASDEEYEDAIRTALDVLYGSAPAKNQLAIGYADIVINVAFPRFLFNGVPFSVHILLEGQEVGRVENFSFVPGKAPDGTVACENCAVQQEVDVILTNQVFLTHELVNAVPNGEKALNSLDKDAIANYLKEHLSWEVVMRTGLVIPRGDQSIAAVDVYPIVGRRELIPVHEYVPGHSNAPIFGEAPPPQPVTEVLEISPDHLLDVKVHWNEDGTLKVHTDLNDLSKATTFALGNWSTYKRLF</sequence>
<feature type="domain" description="Tyrosinase copper-binding" evidence="11">
    <location>
        <begin position="337"/>
        <end position="348"/>
    </location>
</feature>
<comment type="caution">
    <text evidence="12">The sequence shown here is derived from an EMBL/GenBank/DDBJ whole genome shotgun (WGS) entry which is preliminary data.</text>
</comment>
<keyword evidence="7" id="KW-0503">Monooxygenase</keyword>
<evidence type="ECO:0000256" key="3">
    <source>
        <dbReference type="ARBA" id="ARBA00011906"/>
    </source>
</evidence>
<evidence type="ECO:0000256" key="10">
    <source>
        <dbReference type="ARBA" id="ARBA00048881"/>
    </source>
</evidence>
<evidence type="ECO:0000256" key="9">
    <source>
        <dbReference type="ARBA" id="ARBA00048233"/>
    </source>
</evidence>
<gene>
    <name evidence="12" type="ORF">D9619_006480</name>
</gene>
<organism evidence="12 13">
    <name type="scientific">Psilocybe cf. subviscida</name>
    <dbReference type="NCBI Taxonomy" id="2480587"/>
    <lineage>
        <taxon>Eukaryota</taxon>
        <taxon>Fungi</taxon>
        <taxon>Dikarya</taxon>
        <taxon>Basidiomycota</taxon>
        <taxon>Agaricomycotina</taxon>
        <taxon>Agaricomycetes</taxon>
        <taxon>Agaricomycetidae</taxon>
        <taxon>Agaricales</taxon>
        <taxon>Agaricineae</taxon>
        <taxon>Strophariaceae</taxon>
        <taxon>Psilocybe</taxon>
    </lineage>
</organism>
<dbReference type="PROSITE" id="PS00498">
    <property type="entry name" value="TYROSINASE_2"/>
    <property type="match status" value="1"/>
</dbReference>
<dbReference type="Pfam" id="PF18132">
    <property type="entry name" value="Tyrosinase_C"/>
    <property type="match status" value="1"/>
</dbReference>
<comment type="catalytic activity">
    <reaction evidence="10">
        <text>L-tyrosine + O2 = L-dopaquinone + H2O</text>
        <dbReference type="Rhea" id="RHEA:18117"/>
        <dbReference type="ChEBI" id="CHEBI:15377"/>
        <dbReference type="ChEBI" id="CHEBI:15379"/>
        <dbReference type="ChEBI" id="CHEBI:57924"/>
        <dbReference type="ChEBI" id="CHEBI:58315"/>
        <dbReference type="EC" id="1.14.18.1"/>
    </reaction>
</comment>
<evidence type="ECO:0000259" key="11">
    <source>
        <dbReference type="PROSITE" id="PS00498"/>
    </source>
</evidence>
<evidence type="ECO:0000256" key="6">
    <source>
        <dbReference type="ARBA" id="ARBA00023008"/>
    </source>
</evidence>
<accession>A0A8H5B6S5</accession>
<name>A0A8H5B6S5_9AGAR</name>
<dbReference type="GO" id="GO:0046872">
    <property type="term" value="F:metal ion binding"/>
    <property type="evidence" value="ECO:0007669"/>
    <property type="project" value="UniProtKB-KW"/>
</dbReference>
<keyword evidence="13" id="KW-1185">Reference proteome</keyword>
<evidence type="ECO:0000256" key="8">
    <source>
        <dbReference type="ARBA" id="ARBA00023101"/>
    </source>
</evidence>
<dbReference type="Gene3D" id="1.10.1280.10">
    <property type="entry name" value="Di-copper center containing domain from catechol oxidase"/>
    <property type="match status" value="1"/>
</dbReference>
<keyword evidence="8" id="KW-0470">Melanin biosynthesis</keyword>
<keyword evidence="4" id="KW-0479">Metal-binding</keyword>
<dbReference type="InterPro" id="IPR041640">
    <property type="entry name" value="Tyrosinase_C"/>
</dbReference>
<dbReference type="Pfam" id="PF00264">
    <property type="entry name" value="Tyrosinase"/>
    <property type="match status" value="1"/>
</dbReference>
<reference evidence="12 13" key="1">
    <citation type="journal article" date="2020" name="ISME J.">
        <title>Uncovering the hidden diversity of litter-decomposition mechanisms in mushroom-forming fungi.</title>
        <authorList>
            <person name="Floudas D."/>
            <person name="Bentzer J."/>
            <person name="Ahren D."/>
            <person name="Johansson T."/>
            <person name="Persson P."/>
            <person name="Tunlid A."/>
        </authorList>
    </citation>
    <scope>NUCLEOTIDE SEQUENCE [LARGE SCALE GENOMIC DNA]</scope>
    <source>
        <strain evidence="12 13">CBS 101986</strain>
    </source>
</reference>
<keyword evidence="5" id="KW-0560">Oxidoreductase</keyword>
<dbReference type="PANTHER" id="PTHR11474">
    <property type="entry name" value="TYROSINASE FAMILY MEMBER"/>
    <property type="match status" value="1"/>
</dbReference>
<dbReference type="InterPro" id="IPR002227">
    <property type="entry name" value="Tyrosinase_Cu-bd"/>
</dbReference>
<dbReference type="PRINTS" id="PR00092">
    <property type="entry name" value="TYROSINASE"/>
</dbReference>